<organism evidence="1 2">
    <name type="scientific">Winogradskyella eximia</name>
    <dbReference type="NCBI Taxonomy" id="262006"/>
    <lineage>
        <taxon>Bacteria</taxon>
        <taxon>Pseudomonadati</taxon>
        <taxon>Bacteroidota</taxon>
        <taxon>Flavobacteriia</taxon>
        <taxon>Flavobacteriales</taxon>
        <taxon>Flavobacteriaceae</taxon>
        <taxon>Winogradskyella</taxon>
    </lineage>
</organism>
<sequence>MRNVVQYEGIKLWVDQDVIHCKLRPDFFKNYEKDKTEEALFNAISILYDREYRPLLLDLKQINSTDAIEIFMLISNSVPINTLVLSRAFLVRSTCLKFLLALNNITGNRVVPNRIYTDFDLALLYCKNKYKNFNTVSQRSFT</sequence>
<dbReference type="Proteomes" id="UP000256980">
    <property type="component" value="Unassembled WGS sequence"/>
</dbReference>
<evidence type="ECO:0000313" key="2">
    <source>
        <dbReference type="Proteomes" id="UP000256980"/>
    </source>
</evidence>
<dbReference type="EMBL" id="QRDV01000005">
    <property type="protein sequence ID" value="RED43620.1"/>
    <property type="molecule type" value="Genomic_DNA"/>
</dbReference>
<dbReference type="AlphaFoldDB" id="A0A3D9H2B3"/>
<evidence type="ECO:0008006" key="3">
    <source>
        <dbReference type="Google" id="ProtNLM"/>
    </source>
</evidence>
<reference evidence="1 2" key="1">
    <citation type="submission" date="2018-07" db="EMBL/GenBank/DDBJ databases">
        <title>Genomic Encyclopedia of Type Strains, Phase III (KMG-III): the genomes of soil and plant-associated and newly described type strains.</title>
        <authorList>
            <person name="Whitman W."/>
        </authorList>
    </citation>
    <scope>NUCLEOTIDE SEQUENCE [LARGE SCALE GENOMIC DNA]</scope>
    <source>
        <strain evidence="1 2">CECT 7946</strain>
    </source>
</reference>
<protein>
    <recommendedName>
        <fullName evidence="3">STAS domain-containing protein</fullName>
    </recommendedName>
</protein>
<dbReference type="OrthoDB" id="1139217at2"/>
<gene>
    <name evidence="1" type="ORF">DFQ10_105220</name>
</gene>
<accession>A0A3D9H2B3</accession>
<name>A0A3D9H2B3_9FLAO</name>
<evidence type="ECO:0000313" key="1">
    <source>
        <dbReference type="EMBL" id="RED43620.1"/>
    </source>
</evidence>
<keyword evidence="2" id="KW-1185">Reference proteome</keyword>
<dbReference type="RefSeq" id="WP_115817711.1">
    <property type="nucleotide sequence ID" value="NZ_CANKZP010000011.1"/>
</dbReference>
<comment type="caution">
    <text evidence="1">The sequence shown here is derived from an EMBL/GenBank/DDBJ whole genome shotgun (WGS) entry which is preliminary data.</text>
</comment>
<proteinExistence type="predicted"/>